<gene>
    <name evidence="2" type="ORF">HNP73_003964</name>
</gene>
<organism evidence="2 3">
    <name type="scientific">Amaricoccus macauensis</name>
    <dbReference type="NCBI Taxonomy" id="57001"/>
    <lineage>
        <taxon>Bacteria</taxon>
        <taxon>Pseudomonadati</taxon>
        <taxon>Pseudomonadota</taxon>
        <taxon>Alphaproteobacteria</taxon>
        <taxon>Rhodobacterales</taxon>
        <taxon>Paracoccaceae</taxon>
        <taxon>Amaricoccus</taxon>
    </lineage>
</organism>
<evidence type="ECO:0000256" key="1">
    <source>
        <dbReference type="SAM" id="Phobius"/>
    </source>
</evidence>
<dbReference type="Proteomes" id="UP000549457">
    <property type="component" value="Unassembled WGS sequence"/>
</dbReference>
<reference evidence="2 3" key="1">
    <citation type="submission" date="2020-08" db="EMBL/GenBank/DDBJ databases">
        <title>Genomic Encyclopedia of Type Strains, Phase IV (KMG-IV): sequencing the most valuable type-strain genomes for metagenomic binning, comparative biology and taxonomic classification.</title>
        <authorList>
            <person name="Goeker M."/>
        </authorList>
    </citation>
    <scope>NUCLEOTIDE SEQUENCE [LARGE SCALE GENOMIC DNA]</scope>
    <source>
        <strain evidence="2 3">DSM 101730</strain>
    </source>
</reference>
<accession>A0A840SXR3</accession>
<dbReference type="EMBL" id="JACHFM010000005">
    <property type="protein sequence ID" value="MBB5224003.1"/>
    <property type="molecule type" value="Genomic_DNA"/>
</dbReference>
<dbReference type="InterPro" id="IPR021315">
    <property type="entry name" value="Gap/Sap"/>
</dbReference>
<evidence type="ECO:0000313" key="2">
    <source>
        <dbReference type="EMBL" id="MBB5224003.1"/>
    </source>
</evidence>
<name>A0A840SXR3_9RHOB</name>
<sequence>MFQVLGDLVPYAIPVALCPFPILVVIMPLLGRGGVAGGAGFAAGRVAIVAALTVIAAFLAGWIEGEAMADIFDRGSWLRIAFGVILVIAAIVLWWRRPPAGATPGATAGELPGWIRAIESAGPARAFWLGMFLTVAEMKELVFVLGAGLLIGQATLTGGETLALSLTYAILAGLGPAVPVVWVALAGRREGGSLEAARDWLARYQTIVVAAVLLVIGAMLIGSGIEAL</sequence>
<evidence type="ECO:0008006" key="4">
    <source>
        <dbReference type="Google" id="ProtNLM"/>
    </source>
</evidence>
<feature type="transmembrane region" description="Helical" evidence="1">
    <location>
        <begin position="42"/>
        <end position="63"/>
    </location>
</feature>
<proteinExistence type="predicted"/>
<dbReference type="AlphaFoldDB" id="A0A840SXR3"/>
<comment type="caution">
    <text evidence="2">The sequence shown here is derived from an EMBL/GenBank/DDBJ whole genome shotgun (WGS) entry which is preliminary data.</text>
</comment>
<feature type="transmembrane region" description="Helical" evidence="1">
    <location>
        <begin position="126"/>
        <end position="151"/>
    </location>
</feature>
<keyword evidence="1" id="KW-0472">Membrane</keyword>
<feature type="transmembrane region" description="Helical" evidence="1">
    <location>
        <begin position="163"/>
        <end position="185"/>
    </location>
</feature>
<feature type="transmembrane region" description="Helical" evidence="1">
    <location>
        <begin position="206"/>
        <end position="225"/>
    </location>
</feature>
<keyword evidence="1" id="KW-0812">Transmembrane</keyword>
<dbReference type="Pfam" id="PF11139">
    <property type="entry name" value="SfLAP"/>
    <property type="match status" value="1"/>
</dbReference>
<dbReference type="RefSeq" id="WP_184154071.1">
    <property type="nucleotide sequence ID" value="NZ_JACHFM010000005.1"/>
</dbReference>
<feature type="transmembrane region" description="Helical" evidence="1">
    <location>
        <begin position="75"/>
        <end position="95"/>
    </location>
</feature>
<keyword evidence="3" id="KW-1185">Reference proteome</keyword>
<evidence type="ECO:0000313" key="3">
    <source>
        <dbReference type="Proteomes" id="UP000549457"/>
    </source>
</evidence>
<protein>
    <recommendedName>
        <fullName evidence="4">Sap-like sulfolipid-1-addressing protein</fullName>
    </recommendedName>
</protein>
<feature type="transmembrane region" description="Helical" evidence="1">
    <location>
        <begin position="12"/>
        <end position="30"/>
    </location>
</feature>
<keyword evidence="1" id="KW-1133">Transmembrane helix</keyword>